<evidence type="ECO:0000313" key="2">
    <source>
        <dbReference type="EMBL" id="SMO89314.1"/>
    </source>
</evidence>
<proteinExistence type="predicted"/>
<accession>A0A521EZE8</accession>
<dbReference type="EMBL" id="FXTE01000015">
    <property type="protein sequence ID" value="SMO89314.1"/>
    <property type="molecule type" value="Genomic_DNA"/>
</dbReference>
<dbReference type="Proteomes" id="UP000319555">
    <property type="component" value="Unassembled WGS sequence"/>
</dbReference>
<reference evidence="2 3" key="1">
    <citation type="submission" date="2017-05" db="EMBL/GenBank/DDBJ databases">
        <authorList>
            <person name="Varghese N."/>
            <person name="Submissions S."/>
        </authorList>
    </citation>
    <scope>NUCLEOTIDE SEQUENCE [LARGE SCALE GENOMIC DNA]</scope>
    <source>
        <strain evidence="2 3">DSM 28009</strain>
    </source>
</reference>
<name>A0A521EZE8_9RHOB</name>
<organism evidence="2 3">
    <name type="scientific">Ruegeria faecimaris</name>
    <dbReference type="NCBI Taxonomy" id="686389"/>
    <lineage>
        <taxon>Bacteria</taxon>
        <taxon>Pseudomonadati</taxon>
        <taxon>Pseudomonadota</taxon>
        <taxon>Alphaproteobacteria</taxon>
        <taxon>Rhodobacterales</taxon>
        <taxon>Roseobacteraceae</taxon>
        <taxon>Ruegeria</taxon>
    </lineage>
</organism>
<dbReference type="AlphaFoldDB" id="A0A521EZE8"/>
<protein>
    <submittedName>
        <fullName evidence="2">Uncharacterized protein</fullName>
    </submittedName>
</protein>
<gene>
    <name evidence="2" type="ORF">SAMN06265380_11513</name>
</gene>
<keyword evidence="1" id="KW-0175">Coiled coil</keyword>
<sequence length="174" mass="18683">MMATKKVKAPKRAPIDVRVTEMPEAFTTLLQSLENRMTAMEAREVALLETINDLQERIDDLEEGSGGMLMGAGNPVMNPMAEGRAAMGADDPDTQVVNAQEFSQALGEQILAGSDGSSDFTIDNVKVEAVVGLGQDGTKAQIATNARKQAISQNASKVTFSVRRRTATQIIEKD</sequence>
<keyword evidence="3" id="KW-1185">Reference proteome</keyword>
<evidence type="ECO:0000256" key="1">
    <source>
        <dbReference type="SAM" id="Coils"/>
    </source>
</evidence>
<evidence type="ECO:0000313" key="3">
    <source>
        <dbReference type="Proteomes" id="UP000319555"/>
    </source>
</evidence>
<feature type="coiled-coil region" evidence="1">
    <location>
        <begin position="30"/>
        <end position="64"/>
    </location>
</feature>